<proteinExistence type="predicted"/>
<organism evidence="2 3">
    <name type="scientific">Rotaria magnacalcarata</name>
    <dbReference type="NCBI Taxonomy" id="392030"/>
    <lineage>
        <taxon>Eukaryota</taxon>
        <taxon>Metazoa</taxon>
        <taxon>Spiralia</taxon>
        <taxon>Gnathifera</taxon>
        <taxon>Rotifera</taxon>
        <taxon>Eurotatoria</taxon>
        <taxon>Bdelloidea</taxon>
        <taxon>Philodinida</taxon>
        <taxon>Philodinidae</taxon>
        <taxon>Rotaria</taxon>
    </lineage>
</organism>
<evidence type="ECO:0000256" key="1">
    <source>
        <dbReference type="SAM" id="MobiDB-lite"/>
    </source>
</evidence>
<gene>
    <name evidence="2" type="ORF">MBJ925_LOCUS21552</name>
</gene>
<comment type="caution">
    <text evidence="2">The sequence shown here is derived from an EMBL/GenBank/DDBJ whole genome shotgun (WGS) entry which is preliminary data.</text>
</comment>
<protein>
    <submittedName>
        <fullName evidence="2">Uncharacterized protein</fullName>
    </submittedName>
</protein>
<evidence type="ECO:0000313" key="2">
    <source>
        <dbReference type="EMBL" id="CAF2096776.1"/>
    </source>
</evidence>
<feature type="region of interest" description="Disordered" evidence="1">
    <location>
        <begin position="68"/>
        <end position="122"/>
    </location>
</feature>
<name>A0A816T5E0_9BILA</name>
<dbReference type="Gene3D" id="3.90.176.10">
    <property type="entry name" value="Toxin ADP-ribosyltransferase, Chain A, domain 1"/>
    <property type="match status" value="1"/>
</dbReference>
<dbReference type="AlphaFoldDB" id="A0A816T5E0"/>
<evidence type="ECO:0000313" key="3">
    <source>
        <dbReference type="Proteomes" id="UP000663824"/>
    </source>
</evidence>
<dbReference type="EMBL" id="CAJNRE010010893">
    <property type="protein sequence ID" value="CAF2096776.1"/>
    <property type="molecule type" value="Genomic_DNA"/>
</dbReference>
<dbReference type="Proteomes" id="UP000663824">
    <property type="component" value="Unassembled WGS sequence"/>
</dbReference>
<feature type="compositionally biased region" description="Polar residues" evidence="1">
    <location>
        <begin position="68"/>
        <end position="83"/>
    </location>
</feature>
<reference evidence="2" key="1">
    <citation type="submission" date="2021-02" db="EMBL/GenBank/DDBJ databases">
        <authorList>
            <person name="Nowell W R."/>
        </authorList>
    </citation>
    <scope>NUCLEOTIDE SEQUENCE</scope>
</reference>
<sequence length="122" mass="13214">MFTLHCKSARDIRKHSFYPVEDEVLLMAATQFKVMGSLGQGNLHIIQLKETTPPFPLLQPVPIVGSLPIQSNPPGDSTATSFDISKEKSKTHSNKSPIDTHGTAASTSKKIGINSITSKVRS</sequence>
<accession>A0A816T5E0</accession>
<feature type="compositionally biased region" description="Polar residues" evidence="1">
    <location>
        <begin position="103"/>
        <end position="122"/>
    </location>
</feature>